<proteinExistence type="predicted"/>
<comment type="caution">
    <text evidence="1">The sequence shown here is derived from an EMBL/GenBank/DDBJ whole genome shotgun (WGS) entry which is preliminary data.</text>
</comment>
<keyword evidence="2" id="KW-1185">Reference proteome</keyword>
<dbReference type="Proteomes" id="UP000606974">
    <property type="component" value="Unassembled WGS sequence"/>
</dbReference>
<name>A0A8H7AGF5_9EURO</name>
<dbReference type="Gene3D" id="1.25.10.50">
    <property type="match status" value="1"/>
</dbReference>
<protein>
    <submittedName>
        <fullName evidence="1">Uncharacterized protein</fullName>
    </submittedName>
</protein>
<dbReference type="AlphaFoldDB" id="A0A8H7AGF5"/>
<evidence type="ECO:0000313" key="2">
    <source>
        <dbReference type="Proteomes" id="UP000606974"/>
    </source>
</evidence>
<sequence>MTEAGPLDELLAHLKRLQNASNDERLNTPLVEQSRFLLRDIDVKPSHVVELAQLTLPLLRTSQDDPEPLVRFLSDAIEFVSFDDLRTSIPVEVVTEGLSSSVPAIQMLSLSYLKTAAQSPSGAASVANDDALVRGLIKVFLTSKSTDIGGTKALETILLLLSVDNPEEVTTVSNNGAVGQTSGQGLLWRRIFHDENIYGLFFQFTSDQDPSHDLSRSDITTAQARLLDFISGVAKIRWDAIHDSTRPYIQTSSSSQLRGNARERSLLRYATLTMVDRTDPLMTNILVNFLTTLLQLKSPAGCSGISSIPAISSPSLEFLVASGLHQRALDYYLRSEELDKSELQFLAGAQIRYLCAYTDLYPEHFMQEPDLARRIIKLLEQKLHISGARWAHGLSPVQDLNVLAHLPVSALVGASRSTENPVLLLPTNPANADALETLGKVFHGPSANISAIEESLVAGSEPLSRGSQAVSARVMFYQYHDKHPEFWSNVAAAMNVLAMPRAASAAIALVRSIVTAVWARLPDHTPNSSGPLSLLTEQGISELCGGNVSGTGMAEVLNAGESAVQSLLMPVKTVGGDAEAARLAWRIGREKYDVLVLMSDLMRKGVGKNEVPKQLWQNIAGGIQERIRLDVGGAYTTQTNLISTIGG</sequence>
<gene>
    <name evidence="1" type="ORF">GJ744_009236</name>
</gene>
<organism evidence="1 2">
    <name type="scientific">Endocarpon pusillum</name>
    <dbReference type="NCBI Taxonomy" id="364733"/>
    <lineage>
        <taxon>Eukaryota</taxon>
        <taxon>Fungi</taxon>
        <taxon>Dikarya</taxon>
        <taxon>Ascomycota</taxon>
        <taxon>Pezizomycotina</taxon>
        <taxon>Eurotiomycetes</taxon>
        <taxon>Chaetothyriomycetidae</taxon>
        <taxon>Verrucariales</taxon>
        <taxon>Verrucariaceae</taxon>
        <taxon>Endocarpon</taxon>
    </lineage>
</organism>
<dbReference type="EMBL" id="JAACFV010000053">
    <property type="protein sequence ID" value="KAF7508523.1"/>
    <property type="molecule type" value="Genomic_DNA"/>
</dbReference>
<dbReference type="OrthoDB" id="4538483at2759"/>
<evidence type="ECO:0000313" key="1">
    <source>
        <dbReference type="EMBL" id="KAF7508523.1"/>
    </source>
</evidence>
<reference evidence="1" key="1">
    <citation type="submission" date="2020-02" db="EMBL/GenBank/DDBJ databases">
        <authorList>
            <person name="Palmer J.M."/>
        </authorList>
    </citation>
    <scope>NUCLEOTIDE SEQUENCE</scope>
    <source>
        <strain evidence="1">EPUS1.4</strain>
        <tissue evidence="1">Thallus</tissue>
    </source>
</reference>
<accession>A0A8H7AGF5</accession>